<dbReference type="Proteomes" id="UP000504610">
    <property type="component" value="Chromosome 4"/>
</dbReference>
<feature type="signal peptide" evidence="2">
    <location>
        <begin position="1"/>
        <end position="27"/>
    </location>
</feature>
<evidence type="ECO:0000256" key="1">
    <source>
        <dbReference type="SAM" id="MobiDB-lite"/>
    </source>
</evidence>
<dbReference type="KEGG" id="rsz:108851777"/>
<dbReference type="GeneID" id="108851777"/>
<name>A0A6J0N7T8_RAPSA</name>
<proteinExistence type="predicted"/>
<gene>
    <name evidence="4" type="primary">LOC108851777</name>
</gene>
<dbReference type="PANTHER" id="PTHR34277">
    <property type="entry name" value="CLAVATA3/ESR (CLE)-RELATED PROTEIN 26"/>
    <property type="match status" value="1"/>
</dbReference>
<reference evidence="4" key="2">
    <citation type="submission" date="2025-08" db="UniProtKB">
        <authorList>
            <consortium name="RefSeq"/>
        </authorList>
    </citation>
    <scope>IDENTIFICATION</scope>
    <source>
        <tissue evidence="4">Leaf</tissue>
    </source>
</reference>
<dbReference type="AlphaFoldDB" id="A0A6J0N7T8"/>
<evidence type="ECO:0000313" key="4">
    <source>
        <dbReference type="RefSeq" id="XP_018480747.1"/>
    </source>
</evidence>
<feature type="region of interest" description="Disordered" evidence="1">
    <location>
        <begin position="47"/>
        <end position="77"/>
    </location>
</feature>
<keyword evidence="2" id="KW-0732">Signal</keyword>
<evidence type="ECO:0000256" key="2">
    <source>
        <dbReference type="SAM" id="SignalP"/>
    </source>
</evidence>
<sequence length="77" mass="8414">MGGNGFRAVVSLSIIVFLLVGILASSATSVPSTDKVKNLRFRSKDTNLFPESKRKVPNGPDPIHNRKARTSRLPPRV</sequence>
<accession>A0A6J0N7T8</accession>
<dbReference type="OrthoDB" id="1910203at2759"/>
<protein>
    <submittedName>
        <fullName evidence="4">CLAVATA3/ESR (CLE)-related protein 25</fullName>
    </submittedName>
</protein>
<reference evidence="3" key="1">
    <citation type="journal article" date="2019" name="Database">
        <title>The radish genome database (RadishGD): an integrated information resource for radish genomics.</title>
        <authorList>
            <person name="Yu H.J."/>
            <person name="Baek S."/>
            <person name="Lee Y.J."/>
            <person name="Cho A."/>
            <person name="Mun J.H."/>
        </authorList>
    </citation>
    <scope>NUCLEOTIDE SEQUENCE [LARGE SCALE GENOMIC DNA]</scope>
    <source>
        <strain evidence="3">cv. WK10039</strain>
    </source>
</reference>
<evidence type="ECO:0000313" key="3">
    <source>
        <dbReference type="Proteomes" id="UP000504610"/>
    </source>
</evidence>
<feature type="chain" id="PRO_5026799972" evidence="2">
    <location>
        <begin position="28"/>
        <end position="77"/>
    </location>
</feature>
<organism evidence="3 4">
    <name type="scientific">Raphanus sativus</name>
    <name type="common">Radish</name>
    <name type="synonym">Raphanus raphanistrum var. sativus</name>
    <dbReference type="NCBI Taxonomy" id="3726"/>
    <lineage>
        <taxon>Eukaryota</taxon>
        <taxon>Viridiplantae</taxon>
        <taxon>Streptophyta</taxon>
        <taxon>Embryophyta</taxon>
        <taxon>Tracheophyta</taxon>
        <taxon>Spermatophyta</taxon>
        <taxon>Magnoliopsida</taxon>
        <taxon>eudicotyledons</taxon>
        <taxon>Gunneridae</taxon>
        <taxon>Pentapetalae</taxon>
        <taxon>rosids</taxon>
        <taxon>malvids</taxon>
        <taxon>Brassicales</taxon>
        <taxon>Brassicaceae</taxon>
        <taxon>Brassiceae</taxon>
        <taxon>Raphanus</taxon>
    </lineage>
</organism>
<dbReference type="RefSeq" id="XP_018480747.1">
    <property type="nucleotide sequence ID" value="XM_018625245.2"/>
</dbReference>
<dbReference type="PANTHER" id="PTHR34277:SF18">
    <property type="entry name" value="CLAVATA3_ESR (CLE)-RELATED PROTEIN 25"/>
    <property type="match status" value="1"/>
</dbReference>
<keyword evidence="3" id="KW-1185">Reference proteome</keyword>
<dbReference type="InterPro" id="IPR039316">
    <property type="entry name" value="CLE25/26"/>
</dbReference>